<gene>
    <name evidence="1" type="ORF">LARSCL_LOCUS6033</name>
</gene>
<dbReference type="Proteomes" id="UP001497382">
    <property type="component" value="Unassembled WGS sequence"/>
</dbReference>
<keyword evidence="2" id="KW-1185">Reference proteome</keyword>
<protein>
    <submittedName>
        <fullName evidence="1">Uncharacterized protein</fullName>
    </submittedName>
</protein>
<comment type="caution">
    <text evidence="1">The sequence shown here is derived from an EMBL/GenBank/DDBJ whole genome shotgun (WGS) entry which is preliminary data.</text>
</comment>
<sequence length="53" mass="6372">MHSFGRSTLRWQKKENRTHECTARWNFFKIQCFLTYACAQGTVEKTCRSEKRA</sequence>
<dbReference type="AlphaFoldDB" id="A0AAV1ZJB5"/>
<reference evidence="1 2" key="1">
    <citation type="submission" date="2024-04" db="EMBL/GenBank/DDBJ databases">
        <authorList>
            <person name="Rising A."/>
            <person name="Reimegard J."/>
            <person name="Sonavane S."/>
            <person name="Akerstrom W."/>
            <person name="Nylinder S."/>
            <person name="Hedman E."/>
            <person name="Kallberg Y."/>
        </authorList>
    </citation>
    <scope>NUCLEOTIDE SEQUENCE [LARGE SCALE GENOMIC DNA]</scope>
</reference>
<organism evidence="1 2">
    <name type="scientific">Larinioides sclopetarius</name>
    <dbReference type="NCBI Taxonomy" id="280406"/>
    <lineage>
        <taxon>Eukaryota</taxon>
        <taxon>Metazoa</taxon>
        <taxon>Ecdysozoa</taxon>
        <taxon>Arthropoda</taxon>
        <taxon>Chelicerata</taxon>
        <taxon>Arachnida</taxon>
        <taxon>Araneae</taxon>
        <taxon>Araneomorphae</taxon>
        <taxon>Entelegynae</taxon>
        <taxon>Araneoidea</taxon>
        <taxon>Araneidae</taxon>
        <taxon>Larinioides</taxon>
    </lineage>
</organism>
<evidence type="ECO:0000313" key="2">
    <source>
        <dbReference type="Proteomes" id="UP001497382"/>
    </source>
</evidence>
<proteinExistence type="predicted"/>
<name>A0AAV1ZJB5_9ARAC</name>
<dbReference type="EMBL" id="CAXIEN010000057">
    <property type="protein sequence ID" value="CAL1271818.1"/>
    <property type="molecule type" value="Genomic_DNA"/>
</dbReference>
<accession>A0AAV1ZJB5</accession>
<evidence type="ECO:0000313" key="1">
    <source>
        <dbReference type="EMBL" id="CAL1271818.1"/>
    </source>
</evidence>